<dbReference type="Pfam" id="PF03151">
    <property type="entry name" value="TPT"/>
    <property type="match status" value="2"/>
</dbReference>
<reference evidence="9" key="1">
    <citation type="journal article" date="2014" name="Proc. Natl. Acad. Sci. U.S.A.">
        <title>Extensive sampling of basidiomycete genomes demonstrates inadequacy of the white-rot/brown-rot paradigm for wood decay fungi.</title>
        <authorList>
            <person name="Riley R."/>
            <person name="Salamov A.A."/>
            <person name="Brown D.W."/>
            <person name="Nagy L.G."/>
            <person name="Floudas D."/>
            <person name="Held B.W."/>
            <person name="Levasseur A."/>
            <person name="Lombard V."/>
            <person name="Morin E."/>
            <person name="Otillar R."/>
            <person name="Lindquist E.A."/>
            <person name="Sun H."/>
            <person name="LaButti K.M."/>
            <person name="Schmutz J."/>
            <person name="Jabbour D."/>
            <person name="Luo H."/>
            <person name="Baker S.E."/>
            <person name="Pisabarro A.G."/>
            <person name="Walton J.D."/>
            <person name="Blanchette R.A."/>
            <person name="Henrissat B."/>
            <person name="Martin F."/>
            <person name="Cullen D."/>
            <person name="Hibbett D.S."/>
            <person name="Grigoriev I.V."/>
        </authorList>
    </citation>
    <scope>NUCLEOTIDE SEQUENCE [LARGE SCALE GENOMIC DNA]</scope>
    <source>
        <strain evidence="9">MUCL 33604</strain>
    </source>
</reference>
<feature type="domain" description="Sugar phosphate transporter" evidence="7">
    <location>
        <begin position="342"/>
        <end position="415"/>
    </location>
</feature>
<evidence type="ECO:0000256" key="1">
    <source>
        <dbReference type="ARBA" id="ARBA00004141"/>
    </source>
</evidence>
<feature type="compositionally biased region" description="Pro residues" evidence="5">
    <location>
        <begin position="271"/>
        <end position="287"/>
    </location>
</feature>
<dbReference type="InParanoid" id="A0A067P7X0"/>
<feature type="transmembrane region" description="Helical" evidence="6">
    <location>
        <begin position="101"/>
        <end position="117"/>
    </location>
</feature>
<evidence type="ECO:0000256" key="2">
    <source>
        <dbReference type="ARBA" id="ARBA00022692"/>
    </source>
</evidence>
<evidence type="ECO:0000256" key="4">
    <source>
        <dbReference type="ARBA" id="ARBA00023136"/>
    </source>
</evidence>
<feature type="region of interest" description="Disordered" evidence="5">
    <location>
        <begin position="59"/>
        <end position="80"/>
    </location>
</feature>
<feature type="transmembrane region" description="Helical" evidence="6">
    <location>
        <begin position="403"/>
        <end position="421"/>
    </location>
</feature>
<gene>
    <name evidence="8" type="ORF">JAAARDRAFT_51007</name>
</gene>
<accession>A0A067P7X0</accession>
<feature type="transmembrane region" description="Helical" evidence="6">
    <location>
        <begin position="245"/>
        <end position="264"/>
    </location>
</feature>
<name>A0A067P7X0_9AGAM</name>
<dbReference type="OrthoDB" id="10261634at2759"/>
<evidence type="ECO:0000256" key="3">
    <source>
        <dbReference type="ARBA" id="ARBA00022989"/>
    </source>
</evidence>
<feature type="domain" description="Sugar phosphate transporter" evidence="7">
    <location>
        <begin position="103"/>
        <end position="261"/>
    </location>
</feature>
<evidence type="ECO:0000259" key="7">
    <source>
        <dbReference type="Pfam" id="PF03151"/>
    </source>
</evidence>
<evidence type="ECO:0000256" key="5">
    <source>
        <dbReference type="SAM" id="MobiDB-lite"/>
    </source>
</evidence>
<feature type="transmembrane region" description="Helical" evidence="6">
    <location>
        <begin position="376"/>
        <end position="397"/>
    </location>
</feature>
<keyword evidence="9" id="KW-1185">Reference proteome</keyword>
<evidence type="ECO:0000313" key="9">
    <source>
        <dbReference type="Proteomes" id="UP000027265"/>
    </source>
</evidence>
<comment type="subcellular location">
    <subcellularLocation>
        <location evidence="1">Membrane</location>
        <topology evidence="1">Multi-pass membrane protein</topology>
    </subcellularLocation>
</comment>
<feature type="transmembrane region" description="Helical" evidence="6">
    <location>
        <begin position="129"/>
        <end position="151"/>
    </location>
</feature>
<dbReference type="Proteomes" id="UP000027265">
    <property type="component" value="Unassembled WGS sequence"/>
</dbReference>
<dbReference type="EMBL" id="KL197753">
    <property type="protein sequence ID" value="KDQ50968.1"/>
    <property type="molecule type" value="Genomic_DNA"/>
</dbReference>
<dbReference type="InterPro" id="IPR004853">
    <property type="entry name" value="Sugar_P_trans_dom"/>
</dbReference>
<sequence length="427" mass="47539">MANDGKEHHHRRSSIFDVSTNSKRYSNDENLDPRDANDTFFSFQNRLLSLQSFKSFTSLPDIPPPRDTLPTHSRESSPSYIKSSISYPRLSQQPQFYDSQAFWLSLYFSFSLGLTLYNKGVLVYFPFPYTLTAIHALCGSLGGYVLLNRGFYVPAKLSFRDELALFVFSFLYTLNIAVSNISLHLVTVPFHQVVRASTPIFTIILAYTLFGTTCSFGKISSLIPVILGVAFATYGDYYFTHWGLFLTLTGTFLASLKTIFTNVLQSPPLIPPTPPSSNTPSPPPPPTLSSSFTSLLPPRLHLHPLDLLSRMSQLAFIQCIIYAQLTGELERVRGFSRYEMSAGKMGGLVMNGFIAFGLNVVSFTANKKTGPLTMTVAANVKQVLTILLSMMMFHFPITSTNAVGILFTLVGGAWYGAVEYAEKHRLR</sequence>
<dbReference type="AlphaFoldDB" id="A0A067P7X0"/>
<evidence type="ECO:0000313" key="8">
    <source>
        <dbReference type="EMBL" id="KDQ50968.1"/>
    </source>
</evidence>
<protein>
    <recommendedName>
        <fullName evidence="7">Sugar phosphate transporter domain-containing protein</fullName>
    </recommendedName>
</protein>
<feature type="transmembrane region" description="Helical" evidence="6">
    <location>
        <begin position="163"/>
        <end position="186"/>
    </location>
</feature>
<feature type="transmembrane region" description="Helical" evidence="6">
    <location>
        <begin position="345"/>
        <end position="364"/>
    </location>
</feature>
<organism evidence="8 9">
    <name type="scientific">Jaapia argillacea MUCL 33604</name>
    <dbReference type="NCBI Taxonomy" id="933084"/>
    <lineage>
        <taxon>Eukaryota</taxon>
        <taxon>Fungi</taxon>
        <taxon>Dikarya</taxon>
        <taxon>Basidiomycota</taxon>
        <taxon>Agaricomycotina</taxon>
        <taxon>Agaricomycetes</taxon>
        <taxon>Agaricomycetidae</taxon>
        <taxon>Jaapiales</taxon>
        <taxon>Jaapiaceae</taxon>
        <taxon>Jaapia</taxon>
    </lineage>
</organism>
<proteinExistence type="predicted"/>
<dbReference type="GO" id="GO:0016020">
    <property type="term" value="C:membrane"/>
    <property type="evidence" value="ECO:0007669"/>
    <property type="project" value="UniProtKB-SubCell"/>
</dbReference>
<dbReference type="HOGENOM" id="CLU_033641_3_0_1"/>
<feature type="region of interest" description="Disordered" evidence="5">
    <location>
        <begin position="1"/>
        <end position="31"/>
    </location>
</feature>
<keyword evidence="4 6" id="KW-0472">Membrane</keyword>
<dbReference type="InterPro" id="IPR050186">
    <property type="entry name" value="TPT_transporter"/>
</dbReference>
<keyword evidence="3 6" id="KW-1133">Transmembrane helix</keyword>
<feature type="region of interest" description="Disordered" evidence="5">
    <location>
        <begin position="271"/>
        <end position="290"/>
    </location>
</feature>
<keyword evidence="2 6" id="KW-0812">Transmembrane</keyword>
<dbReference type="PANTHER" id="PTHR11132">
    <property type="entry name" value="SOLUTE CARRIER FAMILY 35"/>
    <property type="match status" value="1"/>
</dbReference>
<evidence type="ECO:0000256" key="6">
    <source>
        <dbReference type="SAM" id="Phobius"/>
    </source>
</evidence>